<keyword evidence="6" id="KW-0378">Hydrolase</keyword>
<dbReference type="EMBL" id="CP135076">
    <property type="protein sequence ID" value="WNO54148.1"/>
    <property type="molecule type" value="Genomic_DNA"/>
</dbReference>
<dbReference type="InterPro" id="IPR043202">
    <property type="entry name" value="Band-7_stomatin-like"/>
</dbReference>
<feature type="region of interest" description="Disordered" evidence="4">
    <location>
        <begin position="347"/>
        <end position="369"/>
    </location>
</feature>
<keyword evidence="6" id="KW-0645">Protease</keyword>
<name>A0ABZ0B9X0_9SPHN</name>
<dbReference type="CDD" id="cd03404">
    <property type="entry name" value="SPFH_HflK"/>
    <property type="match status" value="1"/>
</dbReference>
<feature type="region of interest" description="Disordered" evidence="4">
    <location>
        <begin position="18"/>
        <end position="55"/>
    </location>
</feature>
<sequence>MAIFTGWLARSGVLMSADNKGPWGNGGGNGSDDDGGPRNPWQFPPQGRRQRGASVSSLDEFLKRARGGGGGSGGDGGPGRFQAPGGRNLWLLGIGVILVLWFLVTSFHAIGPQQKGVVTFFGNYTRTLDSGVQMTWPAPINAVRKVDVERIRDEVFPTGNGENLMLTGDQNIVNLSYLVRWNVRSPQRYVFEIKNTQEVVRAVAESAMREVVATVTLDEVIGAGRSAIEARVQQRMQELLNDYRAGVEVQGVSVKNASPPAAVDEAFKAVTAAQQQAQANLNQARAYAQQVRASAQGQAAEFNKIYEQYRLAPEVTKRRLYYETMEKVLANTDKTIVEPDGVVPYLVPPGSKKAPETTVTAPSSGGGDQ</sequence>
<dbReference type="InterPro" id="IPR036013">
    <property type="entry name" value="Band_7/SPFH_dom_sf"/>
</dbReference>
<dbReference type="PANTHER" id="PTHR10264:SF19">
    <property type="entry name" value="AT06885P-RELATED"/>
    <property type="match status" value="1"/>
</dbReference>
<comment type="subcellular location">
    <subcellularLocation>
        <location evidence="1">Membrane</location>
        <topology evidence="1">Single-pass membrane protein</topology>
    </subcellularLocation>
</comment>
<keyword evidence="7" id="KW-1185">Reference proteome</keyword>
<comment type="function">
    <text evidence="3">HflC and HflK could encode or regulate a protease.</text>
</comment>
<protein>
    <recommendedName>
        <fullName evidence="3">Protein HflK</fullName>
    </recommendedName>
</protein>
<feature type="transmembrane region" description="Helical" evidence="3">
    <location>
        <begin position="89"/>
        <end position="110"/>
    </location>
</feature>
<dbReference type="InterPro" id="IPR001107">
    <property type="entry name" value="Band_7"/>
</dbReference>
<comment type="similarity">
    <text evidence="2 3">Belongs to the band 7/mec-2 family. HflK subfamily.</text>
</comment>
<keyword evidence="3" id="KW-1133">Transmembrane helix</keyword>
<dbReference type="SUPFAM" id="SSF117892">
    <property type="entry name" value="Band 7/SPFH domain"/>
    <property type="match status" value="1"/>
</dbReference>
<evidence type="ECO:0000313" key="7">
    <source>
        <dbReference type="Proteomes" id="UP001302249"/>
    </source>
</evidence>
<evidence type="ECO:0000256" key="3">
    <source>
        <dbReference type="RuleBase" id="RU364113"/>
    </source>
</evidence>
<dbReference type="RefSeq" id="WP_313916329.1">
    <property type="nucleotide sequence ID" value="NZ_CP135076.1"/>
</dbReference>
<keyword evidence="3" id="KW-0812">Transmembrane</keyword>
<comment type="subunit">
    <text evidence="3">HflC and HflK may interact to form a multimeric complex.</text>
</comment>
<dbReference type="InterPro" id="IPR010201">
    <property type="entry name" value="HflK"/>
</dbReference>
<dbReference type="NCBIfam" id="TIGR01933">
    <property type="entry name" value="hflK"/>
    <property type="match status" value="1"/>
</dbReference>
<dbReference type="Gene3D" id="3.30.479.30">
    <property type="entry name" value="Band 7 domain"/>
    <property type="match status" value="1"/>
</dbReference>
<evidence type="ECO:0000256" key="1">
    <source>
        <dbReference type="ARBA" id="ARBA00004167"/>
    </source>
</evidence>
<evidence type="ECO:0000313" key="6">
    <source>
        <dbReference type="EMBL" id="WNO54148.1"/>
    </source>
</evidence>
<keyword evidence="3" id="KW-0472">Membrane</keyword>
<dbReference type="SMART" id="SM00244">
    <property type="entry name" value="PHB"/>
    <property type="match status" value="1"/>
</dbReference>
<organism evidence="6 7">
    <name type="scientific">Stakelama saccharophila</name>
    <dbReference type="NCBI Taxonomy" id="3075605"/>
    <lineage>
        <taxon>Bacteria</taxon>
        <taxon>Pseudomonadati</taxon>
        <taxon>Pseudomonadota</taxon>
        <taxon>Alphaproteobacteria</taxon>
        <taxon>Sphingomonadales</taxon>
        <taxon>Sphingomonadaceae</taxon>
        <taxon>Stakelama</taxon>
    </lineage>
</organism>
<accession>A0ABZ0B9X0</accession>
<gene>
    <name evidence="6" type="primary">hflK</name>
    <name evidence="6" type="ORF">RPR59_02495</name>
</gene>
<dbReference type="Pfam" id="PF01145">
    <property type="entry name" value="Band_7"/>
    <property type="match status" value="1"/>
</dbReference>
<evidence type="ECO:0000256" key="4">
    <source>
        <dbReference type="SAM" id="MobiDB-lite"/>
    </source>
</evidence>
<feature type="domain" description="Band 7" evidence="5">
    <location>
        <begin position="105"/>
        <end position="271"/>
    </location>
</feature>
<proteinExistence type="inferred from homology"/>
<reference evidence="6 7" key="1">
    <citation type="submission" date="2023-09" db="EMBL/GenBank/DDBJ databases">
        <authorList>
            <person name="Rey-Velasco X."/>
        </authorList>
    </citation>
    <scope>NUCLEOTIDE SEQUENCE [LARGE SCALE GENOMIC DNA]</scope>
    <source>
        <strain evidence="6 7">W311</strain>
    </source>
</reference>
<evidence type="ECO:0000256" key="2">
    <source>
        <dbReference type="ARBA" id="ARBA00006971"/>
    </source>
</evidence>
<dbReference type="PANTHER" id="PTHR10264">
    <property type="entry name" value="BAND 7 PROTEIN-RELATED"/>
    <property type="match status" value="1"/>
</dbReference>
<dbReference type="Proteomes" id="UP001302249">
    <property type="component" value="Chromosome"/>
</dbReference>
<evidence type="ECO:0000259" key="5">
    <source>
        <dbReference type="SMART" id="SM00244"/>
    </source>
</evidence>
<dbReference type="GO" id="GO:0006508">
    <property type="term" value="P:proteolysis"/>
    <property type="evidence" value="ECO:0007669"/>
    <property type="project" value="UniProtKB-KW"/>
</dbReference>
<dbReference type="GO" id="GO:0008233">
    <property type="term" value="F:peptidase activity"/>
    <property type="evidence" value="ECO:0007669"/>
    <property type="project" value="UniProtKB-KW"/>
</dbReference>